<dbReference type="PROSITE" id="PS50076">
    <property type="entry name" value="DNAJ_2"/>
    <property type="match status" value="1"/>
</dbReference>
<dbReference type="GO" id="GO:0036503">
    <property type="term" value="P:ERAD pathway"/>
    <property type="evidence" value="ECO:0007669"/>
    <property type="project" value="TreeGrafter"/>
</dbReference>
<dbReference type="PANTHER" id="PTHR44360">
    <property type="entry name" value="DNAJ HOMOLOG SUBFAMILY B MEMBER 9"/>
    <property type="match status" value="1"/>
</dbReference>
<feature type="domain" description="J" evidence="3">
    <location>
        <begin position="11"/>
        <end position="74"/>
    </location>
</feature>
<gene>
    <name evidence="4" type="ORF">CPAV1605_628</name>
</gene>
<dbReference type="GO" id="GO:0051787">
    <property type="term" value="F:misfolded protein binding"/>
    <property type="evidence" value="ECO:0007669"/>
    <property type="project" value="TreeGrafter"/>
</dbReference>
<dbReference type="GO" id="GO:0051087">
    <property type="term" value="F:protein-folding chaperone binding"/>
    <property type="evidence" value="ECO:0007669"/>
    <property type="project" value="TreeGrafter"/>
</dbReference>
<dbReference type="SUPFAM" id="SSF46565">
    <property type="entry name" value="Chaperone J-domain"/>
    <property type="match status" value="1"/>
</dbReference>
<feature type="region of interest" description="Disordered" evidence="2">
    <location>
        <begin position="85"/>
        <end position="109"/>
    </location>
</feature>
<dbReference type="SMART" id="SM00271">
    <property type="entry name" value="DnaJ"/>
    <property type="match status" value="1"/>
</dbReference>
<dbReference type="InterPro" id="IPR036869">
    <property type="entry name" value="J_dom_sf"/>
</dbReference>
<dbReference type="AlphaFoldDB" id="A0A5E8CHR1"/>
<proteinExistence type="predicted"/>
<evidence type="ECO:0000313" key="4">
    <source>
        <dbReference type="EMBL" id="VVU94903.1"/>
    </source>
</evidence>
<reference evidence="4" key="1">
    <citation type="submission" date="2019-09" db="EMBL/GenBank/DDBJ databases">
        <authorList>
            <person name="Needham M D."/>
        </authorList>
    </citation>
    <scope>NUCLEOTIDE SEQUENCE</scope>
</reference>
<name>A0A5E8CHR1_9ZZZZ</name>
<organism evidence="4">
    <name type="scientific">seawater metagenome</name>
    <dbReference type="NCBI Taxonomy" id="1561972"/>
    <lineage>
        <taxon>unclassified sequences</taxon>
        <taxon>metagenomes</taxon>
        <taxon>ecological metagenomes</taxon>
    </lineage>
</organism>
<evidence type="ECO:0000259" key="3">
    <source>
        <dbReference type="PROSITE" id="PS50076"/>
    </source>
</evidence>
<dbReference type="Gene3D" id="1.10.287.110">
    <property type="entry name" value="DnaJ domain"/>
    <property type="match status" value="1"/>
</dbReference>
<dbReference type="CDD" id="cd06257">
    <property type="entry name" value="DnaJ"/>
    <property type="match status" value="1"/>
</dbReference>
<keyword evidence="1" id="KW-0143">Chaperone</keyword>
<feature type="compositionally biased region" description="Polar residues" evidence="2">
    <location>
        <begin position="87"/>
        <end position="108"/>
    </location>
</feature>
<evidence type="ECO:0000256" key="2">
    <source>
        <dbReference type="SAM" id="MobiDB-lite"/>
    </source>
</evidence>
<sequence>MKINFDDLKVNLYELLGVEPNSSQVEIKESYKKLIIKYHPDKNPNIDPEFFSMISIGYKILKKDETRQKYNNYLLSKTINRDHNSMRDNYNSYVQNNPQPSQSSNKGSFYQKMDDLNRKHNYNESSFDGRSVSSKLAEVKSQRSNMSTNYTKIFEDTRSFNSNTFNSAFNDFKNGEEKYNINNQDIIKVNESLVPSAFNGLTNNHTAYSSIEEIDKLYIEGDNFYSDSYTSLDNAFSIKQVRNNNDNRSIEQKLAAREQETDNLSNLKINDFNNNDKEFSILDRIYEK</sequence>
<dbReference type="Pfam" id="PF00226">
    <property type="entry name" value="DnaJ"/>
    <property type="match status" value="1"/>
</dbReference>
<dbReference type="PRINTS" id="PR00625">
    <property type="entry name" value="JDOMAIN"/>
</dbReference>
<dbReference type="InterPro" id="IPR051948">
    <property type="entry name" value="Hsp70_co-chaperone_J-domain"/>
</dbReference>
<accession>A0A5E8CHR1</accession>
<evidence type="ECO:0000256" key="1">
    <source>
        <dbReference type="ARBA" id="ARBA00023186"/>
    </source>
</evidence>
<dbReference type="EMBL" id="CABVLZ010000002">
    <property type="protein sequence ID" value="VVU94903.1"/>
    <property type="molecule type" value="Genomic_DNA"/>
</dbReference>
<dbReference type="InterPro" id="IPR001623">
    <property type="entry name" value="DnaJ_domain"/>
</dbReference>
<dbReference type="GO" id="GO:0005783">
    <property type="term" value="C:endoplasmic reticulum"/>
    <property type="evidence" value="ECO:0007669"/>
    <property type="project" value="TreeGrafter"/>
</dbReference>
<protein>
    <submittedName>
        <fullName evidence="4">DnaJ domain</fullName>
    </submittedName>
</protein>
<dbReference type="PANTHER" id="PTHR44360:SF1">
    <property type="entry name" value="DNAJ HOMOLOG SUBFAMILY B MEMBER 9"/>
    <property type="match status" value="1"/>
</dbReference>